<comment type="caution">
    <text evidence="1">The sequence shown here is derived from an EMBL/GenBank/DDBJ whole genome shotgun (WGS) entry which is preliminary data.</text>
</comment>
<evidence type="ECO:0000313" key="1">
    <source>
        <dbReference type="EMBL" id="MCK2219721.1"/>
    </source>
</evidence>
<gene>
    <name evidence="1" type="ORF">MF672_038890</name>
</gene>
<organism evidence="1 2">
    <name type="scientific">Actinomadura luzonensis</name>
    <dbReference type="NCBI Taxonomy" id="2805427"/>
    <lineage>
        <taxon>Bacteria</taxon>
        <taxon>Bacillati</taxon>
        <taxon>Actinomycetota</taxon>
        <taxon>Actinomycetes</taxon>
        <taxon>Streptosporangiales</taxon>
        <taxon>Thermomonosporaceae</taxon>
        <taxon>Actinomadura</taxon>
    </lineage>
</organism>
<evidence type="ECO:0000313" key="2">
    <source>
        <dbReference type="Proteomes" id="UP001317259"/>
    </source>
</evidence>
<sequence>MNHTHPFTRLVPERWRWAHKAFAWLAQYAWQPCPLCERPFGGHEWRDIDGKTSLIPNPASVYGHLGICPACTRAGRGHRQPVPWDLPDHFQGD</sequence>
<accession>A0ABT0G6K1</accession>
<name>A0ABT0G6K1_9ACTN</name>
<dbReference type="RefSeq" id="WP_242375244.1">
    <property type="nucleotide sequence ID" value="NZ_JAKRKC020000002.1"/>
</dbReference>
<dbReference type="EMBL" id="JAKRKC020000002">
    <property type="protein sequence ID" value="MCK2219721.1"/>
    <property type="molecule type" value="Genomic_DNA"/>
</dbReference>
<reference evidence="1 2" key="1">
    <citation type="submission" date="2022-04" db="EMBL/GenBank/DDBJ databases">
        <title>Genome draft of Actinomadura sp. ATCC 31491.</title>
        <authorList>
            <person name="Shi X."/>
            <person name="Du Y."/>
        </authorList>
    </citation>
    <scope>NUCLEOTIDE SEQUENCE [LARGE SCALE GENOMIC DNA]</scope>
    <source>
        <strain evidence="1 2">ATCC 31491</strain>
    </source>
</reference>
<protein>
    <recommendedName>
        <fullName evidence="3">HNH endonuclease</fullName>
    </recommendedName>
</protein>
<keyword evidence="2" id="KW-1185">Reference proteome</keyword>
<evidence type="ECO:0008006" key="3">
    <source>
        <dbReference type="Google" id="ProtNLM"/>
    </source>
</evidence>
<dbReference type="Proteomes" id="UP001317259">
    <property type="component" value="Unassembled WGS sequence"/>
</dbReference>
<proteinExistence type="predicted"/>